<evidence type="ECO:0000313" key="2">
    <source>
        <dbReference type="EMBL" id="CAF1049908.1"/>
    </source>
</evidence>
<keyword evidence="3" id="KW-1185">Reference proteome</keyword>
<feature type="non-terminal residue" evidence="2">
    <location>
        <position position="203"/>
    </location>
</feature>
<evidence type="ECO:0000256" key="1">
    <source>
        <dbReference type="SAM" id="MobiDB-lite"/>
    </source>
</evidence>
<feature type="compositionally biased region" description="Low complexity" evidence="1">
    <location>
        <begin position="69"/>
        <end position="90"/>
    </location>
</feature>
<dbReference type="AlphaFoldDB" id="A0A814KAQ7"/>
<proteinExistence type="predicted"/>
<feature type="region of interest" description="Disordered" evidence="1">
    <location>
        <begin position="1"/>
        <end position="39"/>
    </location>
</feature>
<reference evidence="2" key="1">
    <citation type="submission" date="2021-02" db="EMBL/GenBank/DDBJ databases">
        <authorList>
            <person name="Nowell W R."/>
        </authorList>
    </citation>
    <scope>NUCLEOTIDE SEQUENCE</scope>
    <source>
        <strain evidence="2">Ploen Becks lab</strain>
    </source>
</reference>
<feature type="compositionally biased region" description="Polar residues" evidence="1">
    <location>
        <begin position="159"/>
        <end position="169"/>
    </location>
</feature>
<feature type="compositionally biased region" description="Low complexity" evidence="1">
    <location>
        <begin position="17"/>
        <end position="34"/>
    </location>
</feature>
<feature type="compositionally biased region" description="Polar residues" evidence="1">
    <location>
        <begin position="134"/>
        <end position="148"/>
    </location>
</feature>
<feature type="region of interest" description="Disordered" evidence="1">
    <location>
        <begin position="134"/>
        <end position="203"/>
    </location>
</feature>
<comment type="caution">
    <text evidence="2">The sequence shown here is derived from an EMBL/GenBank/DDBJ whole genome shotgun (WGS) entry which is preliminary data.</text>
</comment>
<dbReference type="Proteomes" id="UP000663879">
    <property type="component" value="Unassembled WGS sequence"/>
</dbReference>
<organism evidence="2 3">
    <name type="scientific">Brachionus calyciflorus</name>
    <dbReference type="NCBI Taxonomy" id="104777"/>
    <lineage>
        <taxon>Eukaryota</taxon>
        <taxon>Metazoa</taxon>
        <taxon>Spiralia</taxon>
        <taxon>Gnathifera</taxon>
        <taxon>Rotifera</taxon>
        <taxon>Eurotatoria</taxon>
        <taxon>Monogononta</taxon>
        <taxon>Pseudotrocha</taxon>
        <taxon>Ploima</taxon>
        <taxon>Brachionidae</taxon>
        <taxon>Brachionus</taxon>
    </lineage>
</organism>
<accession>A0A814KAQ7</accession>
<feature type="compositionally biased region" description="Low complexity" evidence="1">
    <location>
        <begin position="176"/>
        <end position="203"/>
    </location>
</feature>
<feature type="region of interest" description="Disordered" evidence="1">
    <location>
        <begin position="110"/>
        <end position="129"/>
    </location>
</feature>
<name>A0A814KAQ7_9BILA</name>
<sequence length="203" mass="22541">MSQTKQLVKSSFAGHLSSPMVNGGPGSSSSSTPSHIDDESIHNLNFNHFNLQHNIHLYNNQNWSTSQTNKNSNQIDSSSSTSSSSSNWSNGITNEPSMLIDEFLKNTSVQSSPIEQRNNDLADSNWNPFNSLQQTASEQQWSQTQNWPNEGDYSEWAKKSQQGPTTTIKSWAKIVSQQSSPSTNSQTGSTQTTNQQQQQQQNK</sequence>
<protein>
    <submittedName>
        <fullName evidence="2">Uncharacterized protein</fullName>
    </submittedName>
</protein>
<gene>
    <name evidence="2" type="ORF">OXX778_LOCUS18774</name>
</gene>
<evidence type="ECO:0000313" key="3">
    <source>
        <dbReference type="Proteomes" id="UP000663879"/>
    </source>
</evidence>
<dbReference type="EMBL" id="CAJNOC010005348">
    <property type="protein sequence ID" value="CAF1049908.1"/>
    <property type="molecule type" value="Genomic_DNA"/>
</dbReference>
<feature type="region of interest" description="Disordered" evidence="1">
    <location>
        <begin position="65"/>
        <end position="93"/>
    </location>
</feature>